<dbReference type="InterPro" id="IPR029058">
    <property type="entry name" value="AB_hydrolase_fold"/>
</dbReference>
<keyword evidence="3" id="KW-0378">Hydrolase</keyword>
<evidence type="ECO:0000256" key="1">
    <source>
        <dbReference type="SAM" id="MobiDB-lite"/>
    </source>
</evidence>
<sequence>MPSARINGIRLHYEDTGTGDPVVLVMGQGAGGRAWHLHQVPALVDAGHRVVTFHNRGIPPTDECPEGFTVDDLVDDTAGLAEYLGLAPCRFVGVSMGAYVVQELMLARPRLVRQGVLMATRGRTDALRAAMAEAERALHDGEVELPTAYSAWIRALQNLSPATLDDDRQVQDWLELFEFSPQLQGPGVRAQLDLEVPAGRLAAYRAIDVPCLVIGFADDVILPPHLGREVADAVPGAVYQEIKGCGHYGYLERPDEVNRVLLDFFRDGPVAHEPGPASSPAPGFASTPASTPGDVRLG</sequence>
<reference evidence="3" key="1">
    <citation type="submission" date="2022-10" db="EMBL/GenBank/DDBJ databases">
        <title>The complete genomes of actinobacterial strains from the NBC collection.</title>
        <authorList>
            <person name="Joergensen T.S."/>
            <person name="Alvarez Arevalo M."/>
            <person name="Sterndorff E.B."/>
            <person name="Faurdal D."/>
            <person name="Vuksanovic O."/>
            <person name="Mourched A.-S."/>
            <person name="Charusanti P."/>
            <person name="Shaw S."/>
            <person name="Blin K."/>
            <person name="Weber T."/>
        </authorList>
    </citation>
    <scope>NUCLEOTIDE SEQUENCE</scope>
    <source>
        <strain evidence="3">NBC 00180</strain>
    </source>
</reference>
<feature type="domain" description="AB hydrolase-1" evidence="2">
    <location>
        <begin position="22"/>
        <end position="259"/>
    </location>
</feature>
<evidence type="ECO:0000313" key="3">
    <source>
        <dbReference type="EMBL" id="WTP90578.1"/>
    </source>
</evidence>
<protein>
    <submittedName>
        <fullName evidence="3">Alpha/beta hydrolase</fullName>
    </submittedName>
</protein>
<name>A0AAU1I8R0_9ACTN</name>
<dbReference type="PANTHER" id="PTHR43433">
    <property type="entry name" value="HYDROLASE, ALPHA/BETA FOLD FAMILY PROTEIN"/>
    <property type="match status" value="1"/>
</dbReference>
<accession>A0AAU1I8R0</accession>
<organism evidence="3">
    <name type="scientific">Streptomyces sp. NBC_00180</name>
    <dbReference type="NCBI Taxonomy" id="2903632"/>
    <lineage>
        <taxon>Bacteria</taxon>
        <taxon>Bacillati</taxon>
        <taxon>Actinomycetota</taxon>
        <taxon>Actinomycetes</taxon>
        <taxon>Kitasatosporales</taxon>
        <taxon>Streptomycetaceae</taxon>
        <taxon>Streptomyces</taxon>
    </lineage>
</organism>
<gene>
    <name evidence="3" type="ORF">OG477_36820</name>
</gene>
<dbReference type="InterPro" id="IPR050471">
    <property type="entry name" value="AB_hydrolase"/>
</dbReference>
<feature type="compositionally biased region" description="Low complexity" evidence="1">
    <location>
        <begin position="274"/>
        <end position="292"/>
    </location>
</feature>
<dbReference type="InterPro" id="IPR000073">
    <property type="entry name" value="AB_hydrolase_1"/>
</dbReference>
<dbReference type="PANTHER" id="PTHR43433:SF5">
    <property type="entry name" value="AB HYDROLASE-1 DOMAIN-CONTAINING PROTEIN"/>
    <property type="match status" value="1"/>
</dbReference>
<dbReference type="Gene3D" id="3.40.50.1820">
    <property type="entry name" value="alpha/beta hydrolase"/>
    <property type="match status" value="1"/>
</dbReference>
<feature type="region of interest" description="Disordered" evidence="1">
    <location>
        <begin position="272"/>
        <end position="298"/>
    </location>
</feature>
<evidence type="ECO:0000259" key="2">
    <source>
        <dbReference type="Pfam" id="PF12697"/>
    </source>
</evidence>
<dbReference type="Pfam" id="PF12697">
    <property type="entry name" value="Abhydrolase_6"/>
    <property type="match status" value="1"/>
</dbReference>
<dbReference type="AlphaFoldDB" id="A0AAU1I8R0"/>
<dbReference type="GO" id="GO:0016787">
    <property type="term" value="F:hydrolase activity"/>
    <property type="evidence" value="ECO:0007669"/>
    <property type="project" value="UniProtKB-KW"/>
</dbReference>
<dbReference type="EMBL" id="CP108140">
    <property type="protein sequence ID" value="WTP90578.1"/>
    <property type="molecule type" value="Genomic_DNA"/>
</dbReference>
<dbReference type="SUPFAM" id="SSF53474">
    <property type="entry name" value="alpha/beta-Hydrolases"/>
    <property type="match status" value="1"/>
</dbReference>
<proteinExistence type="predicted"/>